<feature type="active site" description="Charge relay system" evidence="8">
    <location>
        <position position="258"/>
    </location>
</feature>
<keyword evidence="6" id="KW-0865">Zymogen</keyword>
<feature type="active site" description="Charge relay system" evidence="8">
    <location>
        <position position="228"/>
    </location>
</feature>
<gene>
    <name evidence="13" type="ORF">HGB48_26345</name>
</gene>
<keyword evidence="14" id="KW-1185">Reference proteome</keyword>
<feature type="disulfide bond" evidence="9">
    <location>
        <begin position="333"/>
        <end position="360"/>
    </location>
</feature>
<evidence type="ECO:0000313" key="14">
    <source>
        <dbReference type="Proteomes" id="UP000579250"/>
    </source>
</evidence>
<dbReference type="InterPro" id="IPR004236">
    <property type="entry name" value="Pept_S1_alpha_lytic"/>
</dbReference>
<dbReference type="InterPro" id="IPR043504">
    <property type="entry name" value="Peptidase_S1_PA_chymotrypsin"/>
</dbReference>
<evidence type="ECO:0000313" key="13">
    <source>
        <dbReference type="EMBL" id="NKZ07232.1"/>
    </source>
</evidence>
<dbReference type="InterPro" id="IPR009003">
    <property type="entry name" value="Peptidase_S1_PA"/>
</dbReference>
<dbReference type="InterPro" id="IPR018114">
    <property type="entry name" value="TRYPSIN_HIS"/>
</dbReference>
<dbReference type="InterPro" id="IPR001254">
    <property type="entry name" value="Trypsin_dom"/>
</dbReference>
<comment type="caution">
    <text evidence="13">The sequence shown here is derived from an EMBL/GenBank/DDBJ whole genome shotgun (WGS) entry which is preliminary data.</text>
</comment>
<dbReference type="EMBL" id="JAAXPI010000049">
    <property type="protein sequence ID" value="NKZ07232.1"/>
    <property type="molecule type" value="Genomic_DNA"/>
</dbReference>
<evidence type="ECO:0000256" key="3">
    <source>
        <dbReference type="ARBA" id="ARBA00022729"/>
    </source>
</evidence>
<dbReference type="PIRSF" id="PIRSF001134">
    <property type="entry name" value="Streptogrisin"/>
    <property type="match status" value="1"/>
</dbReference>
<dbReference type="PROSITE" id="PS00135">
    <property type="entry name" value="TRYPSIN_SER"/>
    <property type="match status" value="1"/>
</dbReference>
<evidence type="ECO:0000256" key="8">
    <source>
        <dbReference type="PIRSR" id="PIRSR001134-1"/>
    </source>
</evidence>
<evidence type="ECO:0000256" key="1">
    <source>
        <dbReference type="ARBA" id="ARBA00007664"/>
    </source>
</evidence>
<name>A0A846Z7M7_9ACTN</name>
<dbReference type="Pfam" id="PF00089">
    <property type="entry name" value="Trypsin"/>
    <property type="match status" value="1"/>
</dbReference>
<dbReference type="PROSITE" id="PS00134">
    <property type="entry name" value="TRYPSIN_HIS"/>
    <property type="match status" value="1"/>
</dbReference>
<keyword evidence="2" id="KW-0645">Protease</keyword>
<feature type="domain" description="Peptidase S1A alpha-lytic prodomain" evidence="12">
    <location>
        <begin position="123"/>
        <end position="177"/>
    </location>
</feature>
<evidence type="ECO:0000259" key="12">
    <source>
        <dbReference type="Pfam" id="PF02983"/>
    </source>
</evidence>
<evidence type="ECO:0000256" key="2">
    <source>
        <dbReference type="ARBA" id="ARBA00022670"/>
    </source>
</evidence>
<evidence type="ECO:0000256" key="5">
    <source>
        <dbReference type="ARBA" id="ARBA00022825"/>
    </source>
</evidence>
<evidence type="ECO:0000256" key="4">
    <source>
        <dbReference type="ARBA" id="ARBA00022801"/>
    </source>
</evidence>
<evidence type="ECO:0000256" key="7">
    <source>
        <dbReference type="ARBA" id="ARBA00023157"/>
    </source>
</evidence>
<dbReference type="GO" id="GO:0006508">
    <property type="term" value="P:proteolysis"/>
    <property type="evidence" value="ECO:0007669"/>
    <property type="project" value="UniProtKB-KW"/>
</dbReference>
<dbReference type="Proteomes" id="UP000579250">
    <property type="component" value="Unassembled WGS sequence"/>
</dbReference>
<evidence type="ECO:0000256" key="10">
    <source>
        <dbReference type="SAM" id="MobiDB-lite"/>
    </source>
</evidence>
<organism evidence="13 14">
    <name type="scientific">Actinomadura latina</name>
    <dbReference type="NCBI Taxonomy" id="163603"/>
    <lineage>
        <taxon>Bacteria</taxon>
        <taxon>Bacillati</taxon>
        <taxon>Actinomycetota</taxon>
        <taxon>Actinomycetes</taxon>
        <taxon>Streptosporangiales</taxon>
        <taxon>Thermomonosporaceae</taxon>
        <taxon>Actinomadura</taxon>
    </lineage>
</organism>
<keyword evidence="4" id="KW-0378">Hydrolase</keyword>
<dbReference type="CDD" id="cd21112">
    <property type="entry name" value="alphaLP-like"/>
    <property type="match status" value="1"/>
</dbReference>
<feature type="region of interest" description="Disordered" evidence="10">
    <location>
        <begin position="40"/>
        <end position="67"/>
    </location>
</feature>
<evidence type="ECO:0000259" key="11">
    <source>
        <dbReference type="Pfam" id="PF00089"/>
    </source>
</evidence>
<dbReference type="Pfam" id="PF02983">
    <property type="entry name" value="Pro_Al_protease"/>
    <property type="match status" value="1"/>
</dbReference>
<keyword evidence="7 9" id="KW-1015">Disulfide bond</keyword>
<protein>
    <submittedName>
        <fullName evidence="13">S1 family peptidase</fullName>
    </submittedName>
</protein>
<dbReference type="PRINTS" id="PR00861">
    <property type="entry name" value="ALYTICPTASE"/>
</dbReference>
<keyword evidence="3" id="KW-0732">Signal</keyword>
<dbReference type="Gene3D" id="2.40.10.10">
    <property type="entry name" value="Trypsin-like serine proteases"/>
    <property type="match status" value="2"/>
</dbReference>
<accession>A0A846Z7M7</accession>
<reference evidence="13 14" key="1">
    <citation type="submission" date="2020-04" db="EMBL/GenBank/DDBJ databases">
        <title>MicrobeNet Type strains.</title>
        <authorList>
            <person name="Nicholson A.C."/>
        </authorList>
    </citation>
    <scope>NUCLEOTIDE SEQUENCE [LARGE SCALE GENOMIC DNA]</scope>
    <source>
        <strain evidence="13 14">ATCC BAA-277</strain>
    </source>
</reference>
<evidence type="ECO:0000256" key="9">
    <source>
        <dbReference type="PIRSR" id="PIRSR001134-2"/>
    </source>
</evidence>
<feature type="domain" description="Peptidase S1" evidence="11">
    <location>
        <begin position="220"/>
        <end position="375"/>
    </location>
</feature>
<comment type="similarity">
    <text evidence="1">Belongs to the peptidase S1 family.</text>
</comment>
<evidence type="ECO:0000256" key="6">
    <source>
        <dbReference type="ARBA" id="ARBA00023145"/>
    </source>
</evidence>
<feature type="active site" description="Charge relay system" evidence="8">
    <location>
        <position position="339"/>
    </location>
</feature>
<dbReference type="GO" id="GO:0004252">
    <property type="term" value="F:serine-type endopeptidase activity"/>
    <property type="evidence" value="ECO:0007669"/>
    <property type="project" value="InterPro"/>
</dbReference>
<dbReference type="AlphaFoldDB" id="A0A846Z7M7"/>
<sequence length="383" mass="38400">MSVRNSRLRTAVTTTAAVAGSAGLLAGALYVVHAESGSGSGGRQASLAGDAQAGRTPATGQAAPGEAVTGQAAATAAKAASRLGDRTTGAYIDSAGRPVVTVTNARDAAAVRAAGAVPKMTQRSPAELRKVTAELRNSFADIPGTGWAVDPATAKVTVWTDGSVTGARMAAVQRTAQEMGTAIRMVRFPGRLHTLALGGDAIFGQGARCSLGFNVRRGAQDFFLTAGHCGNAVQNWTADAQGAQPLGTTVQSSFPGNDFALVQTEQGAAGEGTINLYNGQARDITQAAEAVVGQRVARSGSTTGVHTGRVLATNATVNFAEGTVTGMIQTDVCAEPGDSGGPLFAGNSALGLTSGGSGDCRTGGVTFFQPVTEALQAFGAEVT</sequence>
<dbReference type="InterPro" id="IPR001316">
    <property type="entry name" value="Pept_S1A_streptogrisin"/>
</dbReference>
<proteinExistence type="inferred from homology"/>
<feature type="disulfide bond" evidence="9">
    <location>
        <begin position="209"/>
        <end position="229"/>
    </location>
</feature>
<dbReference type="GO" id="GO:0005576">
    <property type="term" value="C:extracellular region"/>
    <property type="evidence" value="ECO:0007669"/>
    <property type="project" value="InterPro"/>
</dbReference>
<dbReference type="SUPFAM" id="SSF50494">
    <property type="entry name" value="Trypsin-like serine proteases"/>
    <property type="match status" value="1"/>
</dbReference>
<dbReference type="RefSeq" id="WP_157438501.1">
    <property type="nucleotide sequence ID" value="NZ_JAAXPI010000049.1"/>
</dbReference>
<keyword evidence="5" id="KW-0720">Serine protease</keyword>
<dbReference type="InterPro" id="IPR033116">
    <property type="entry name" value="TRYPSIN_SER"/>
</dbReference>